<reference evidence="2" key="1">
    <citation type="submission" date="2019-07" db="EMBL/GenBank/DDBJ databases">
        <title>Comparative genomics of plasmid bearing Staphylococcus aureus strains isolated from various retail meats.</title>
        <authorList>
            <person name="Neyaz L."/>
            <person name="Karki A.B."/>
            <person name="Fakhr M.K."/>
        </authorList>
    </citation>
    <scope>NUCLEOTIDE SEQUENCE</scope>
    <source>
        <strain evidence="2">B3-4A</strain>
        <plasmid evidence="2">pSALNBL118</plasmid>
    </source>
</reference>
<feature type="domain" description="Phage head morphogenesis" evidence="1">
    <location>
        <begin position="196"/>
        <end position="294"/>
    </location>
</feature>
<dbReference type="EMBL" id="CP042014">
    <property type="protein sequence ID" value="QDS42726.1"/>
    <property type="molecule type" value="Genomic_DNA"/>
</dbReference>
<protein>
    <submittedName>
        <fullName evidence="2">Phage head morphogenesis protein</fullName>
    </submittedName>
</protein>
<evidence type="ECO:0000259" key="1">
    <source>
        <dbReference type="Pfam" id="PF04233"/>
    </source>
</evidence>
<gene>
    <name evidence="2" type="ORF">FP479_14220</name>
</gene>
<accession>A0A517IV73</accession>
<dbReference type="AlphaFoldDB" id="A0A517IV73"/>
<geneLocation type="plasmid" evidence="2">
    <name>pSALNBL118</name>
</geneLocation>
<dbReference type="RefSeq" id="WP_145377500.1">
    <property type="nucleotide sequence ID" value="NZ_CP042014.1"/>
</dbReference>
<sequence length="321" mass="37240">MKKINKQWWELAQNGIIEEVKQDKIAVKEIELLISVMIAEIEKEILSFYTKYASYEGIDVKEAKKKVDNFDVESFKNKAKKYVKDKDFSEKANKELKKYNTKMYVSREELLKDQLNSLIDYFTAETEKHLSEYMKKAVKREVARQAGILGENVVITPQKVASIVNADFGNTTWSKRLWDNMDDLRKDVQRIVSHVTLRGRHPNEFVSELRKKHDVSVSDAKRLLITETARAQTLAQKEYYLKMLGDDTEYKFVAKKDEKTSKTCLSHNGNIYKVKEMTPGLNAPPMHPNCRSSTVPVITNKRQEFIKSRKGRYSGARVTLK</sequence>
<proteinExistence type="predicted"/>
<keyword evidence="2" id="KW-0614">Plasmid</keyword>
<name>A0A517IV73_STAAU</name>
<dbReference type="Pfam" id="PF04233">
    <property type="entry name" value="Phage_Mu_F"/>
    <property type="match status" value="1"/>
</dbReference>
<dbReference type="InterPro" id="IPR006528">
    <property type="entry name" value="Phage_head_morphogenesis_dom"/>
</dbReference>
<organism evidence="2">
    <name type="scientific">Staphylococcus aureus</name>
    <dbReference type="NCBI Taxonomy" id="1280"/>
    <lineage>
        <taxon>Bacteria</taxon>
        <taxon>Bacillati</taxon>
        <taxon>Bacillota</taxon>
        <taxon>Bacilli</taxon>
        <taxon>Bacillales</taxon>
        <taxon>Staphylococcaceae</taxon>
        <taxon>Staphylococcus</taxon>
    </lineage>
</organism>
<dbReference type="NCBIfam" id="TIGR01641">
    <property type="entry name" value="phageSPP1_gp7"/>
    <property type="match status" value="1"/>
</dbReference>
<evidence type="ECO:0000313" key="2">
    <source>
        <dbReference type="EMBL" id="QDS42726.1"/>
    </source>
</evidence>